<evidence type="ECO:0000313" key="1">
    <source>
        <dbReference type="EMBL" id="KIJ96512.1"/>
    </source>
</evidence>
<dbReference type="AlphaFoldDB" id="A0A0C9XK35"/>
<keyword evidence="2" id="KW-1185">Reference proteome</keyword>
<dbReference type="OrthoDB" id="10587778at2759"/>
<gene>
    <name evidence="1" type="ORF">K443DRAFT_283444</name>
</gene>
<organism evidence="1 2">
    <name type="scientific">Laccaria amethystina LaAM-08-1</name>
    <dbReference type="NCBI Taxonomy" id="1095629"/>
    <lineage>
        <taxon>Eukaryota</taxon>
        <taxon>Fungi</taxon>
        <taxon>Dikarya</taxon>
        <taxon>Basidiomycota</taxon>
        <taxon>Agaricomycotina</taxon>
        <taxon>Agaricomycetes</taxon>
        <taxon>Agaricomycetidae</taxon>
        <taxon>Agaricales</taxon>
        <taxon>Agaricineae</taxon>
        <taxon>Hydnangiaceae</taxon>
        <taxon>Laccaria</taxon>
    </lineage>
</organism>
<protein>
    <submittedName>
        <fullName evidence="1">Unplaced genomic scaffold K443scaffold_184, whole genome shotgun sequence</fullName>
    </submittedName>
</protein>
<dbReference type="EMBL" id="KN838719">
    <property type="protein sequence ID" value="KIJ96512.1"/>
    <property type="molecule type" value="Genomic_DNA"/>
</dbReference>
<reference evidence="1 2" key="1">
    <citation type="submission" date="2014-04" db="EMBL/GenBank/DDBJ databases">
        <authorList>
            <consortium name="DOE Joint Genome Institute"/>
            <person name="Kuo A."/>
            <person name="Kohler A."/>
            <person name="Nagy L.G."/>
            <person name="Floudas D."/>
            <person name="Copeland A."/>
            <person name="Barry K.W."/>
            <person name="Cichocki N."/>
            <person name="Veneault-Fourrey C."/>
            <person name="LaButti K."/>
            <person name="Lindquist E.A."/>
            <person name="Lipzen A."/>
            <person name="Lundell T."/>
            <person name="Morin E."/>
            <person name="Murat C."/>
            <person name="Sun H."/>
            <person name="Tunlid A."/>
            <person name="Henrissat B."/>
            <person name="Grigoriev I.V."/>
            <person name="Hibbett D.S."/>
            <person name="Martin F."/>
            <person name="Nordberg H.P."/>
            <person name="Cantor M.N."/>
            <person name="Hua S.X."/>
        </authorList>
    </citation>
    <scope>NUCLEOTIDE SEQUENCE [LARGE SCALE GENOMIC DNA]</scope>
    <source>
        <strain evidence="1 2">LaAM-08-1</strain>
    </source>
</reference>
<proteinExistence type="predicted"/>
<dbReference type="Proteomes" id="UP000054477">
    <property type="component" value="Unassembled WGS sequence"/>
</dbReference>
<reference evidence="2" key="2">
    <citation type="submission" date="2015-01" db="EMBL/GenBank/DDBJ databases">
        <title>Evolutionary Origins and Diversification of the Mycorrhizal Mutualists.</title>
        <authorList>
            <consortium name="DOE Joint Genome Institute"/>
            <consortium name="Mycorrhizal Genomics Consortium"/>
            <person name="Kohler A."/>
            <person name="Kuo A."/>
            <person name="Nagy L.G."/>
            <person name="Floudas D."/>
            <person name="Copeland A."/>
            <person name="Barry K.W."/>
            <person name="Cichocki N."/>
            <person name="Veneault-Fourrey C."/>
            <person name="LaButti K."/>
            <person name="Lindquist E.A."/>
            <person name="Lipzen A."/>
            <person name="Lundell T."/>
            <person name="Morin E."/>
            <person name="Murat C."/>
            <person name="Riley R."/>
            <person name="Ohm R."/>
            <person name="Sun H."/>
            <person name="Tunlid A."/>
            <person name="Henrissat B."/>
            <person name="Grigoriev I.V."/>
            <person name="Hibbett D.S."/>
            <person name="Martin F."/>
        </authorList>
    </citation>
    <scope>NUCLEOTIDE SEQUENCE [LARGE SCALE GENOMIC DNA]</scope>
    <source>
        <strain evidence="2">LaAM-08-1</strain>
    </source>
</reference>
<accession>A0A0C9XK35</accession>
<sequence length="56" mass="6343">MFALGSFMIPYRWWAMTPEPLLHNGVSYSELGALESERDCLWAEAGLLARFQHSGV</sequence>
<dbReference type="HOGENOM" id="CLU_3014500_0_0_1"/>
<name>A0A0C9XK35_9AGAR</name>
<evidence type="ECO:0000313" key="2">
    <source>
        <dbReference type="Proteomes" id="UP000054477"/>
    </source>
</evidence>